<gene>
    <name evidence="8" type="primary">cya11</name>
</gene>
<evidence type="ECO:0000256" key="1">
    <source>
        <dbReference type="ARBA" id="ARBA00004141"/>
    </source>
</evidence>
<name>A0A060P193_PETGR</name>
<dbReference type="AlphaFoldDB" id="A0A060P193"/>
<evidence type="ECO:0000256" key="2">
    <source>
        <dbReference type="ARBA" id="ARBA00005587"/>
    </source>
</evidence>
<sequence length="241" mass="26197">MKQEEKTLDMPPAPVAESAHTAKPPAPVPDLSDGPRANEPAMLGFGGFLLGSISLAFYLKDVSVPANSLVASLPIMVFASTIMLLMASVWAMRLGDGVFAAVYGLFGTFWLSFSILSLALNNNWMGQFENIEQRQATANFVLVWAIVIILLTLTTLRLPSVFTLLFVVVSATLLVLFGSIEQAIDQTVNNPLKPSDPWLIYVGITTMFLFIAVGMYIFASFMHRATGAKNLPLGKPLIKSR</sequence>
<dbReference type="GO" id="GO:0015123">
    <property type="term" value="F:acetate transmembrane transporter activity"/>
    <property type="evidence" value="ECO:0007669"/>
    <property type="project" value="TreeGrafter"/>
</dbReference>
<dbReference type="PANTHER" id="PTHR31123:SF4">
    <property type="entry name" value="PROTEIN ALCS"/>
    <property type="match status" value="1"/>
</dbReference>
<dbReference type="InterPro" id="IPR051633">
    <property type="entry name" value="AceTr"/>
</dbReference>
<comment type="subcellular location">
    <subcellularLocation>
        <location evidence="1">Membrane</location>
        <topology evidence="1">Multi-pass membrane protein</topology>
    </subcellularLocation>
</comment>
<comment type="similarity">
    <text evidence="2">Belongs to the acetate uptake transporter (AceTr) (TC 2.A.96) family.</text>
</comment>
<feature type="transmembrane region" description="Helical" evidence="7">
    <location>
        <begin position="161"/>
        <end position="178"/>
    </location>
</feature>
<reference evidence="8" key="1">
    <citation type="journal article" date="2013" name="Chem. Biol.">
        <title>Core assembly mechanism of quinocarcin/SF-1739: bimodular complex nonribosomal peptide synthetases for sequential mannich-type reactions.</title>
        <authorList>
            <person name="Hiratsuka T."/>
            <person name="Koketsu K."/>
            <person name="Minami A."/>
            <person name="Kaneko S."/>
            <person name="Yamazaki C."/>
            <person name="Watanabe K."/>
            <person name="Oguri H."/>
            <person name="Oikawa H."/>
        </authorList>
    </citation>
    <scope>NUCLEOTIDE SEQUENCE</scope>
    <source>
        <strain evidence="8">SF-1739</strain>
    </source>
</reference>
<dbReference type="Pfam" id="PF01184">
    <property type="entry name" value="Gpr1_Fun34_YaaH"/>
    <property type="match status" value="1"/>
</dbReference>
<dbReference type="GO" id="GO:0005886">
    <property type="term" value="C:plasma membrane"/>
    <property type="evidence" value="ECO:0007669"/>
    <property type="project" value="TreeGrafter"/>
</dbReference>
<evidence type="ECO:0000256" key="7">
    <source>
        <dbReference type="SAM" id="Phobius"/>
    </source>
</evidence>
<feature type="transmembrane region" description="Helical" evidence="7">
    <location>
        <begin position="136"/>
        <end position="154"/>
    </location>
</feature>
<proteinExistence type="inferred from homology"/>
<organism evidence="8">
    <name type="scientific">Peterkaempfera griseoplana</name>
    <name type="common">Streptacidiphilus griseoplanus</name>
    <dbReference type="NCBI Taxonomy" id="66896"/>
    <lineage>
        <taxon>Bacteria</taxon>
        <taxon>Bacillati</taxon>
        <taxon>Actinomycetota</taxon>
        <taxon>Actinomycetes</taxon>
        <taxon>Kitasatosporales</taxon>
        <taxon>Streptomycetaceae</taxon>
        <taxon>Peterkaempfera</taxon>
    </lineage>
</organism>
<keyword evidence="4 7" id="KW-1133">Transmembrane helix</keyword>
<feature type="transmembrane region" description="Helical" evidence="7">
    <location>
        <begin position="71"/>
        <end position="91"/>
    </location>
</feature>
<feature type="transmembrane region" description="Helical" evidence="7">
    <location>
        <begin position="198"/>
        <end position="219"/>
    </location>
</feature>
<protein>
    <recommendedName>
        <fullName evidence="9">GPR1/FUN34/yaaH family protein</fullName>
    </recommendedName>
</protein>
<evidence type="ECO:0000256" key="5">
    <source>
        <dbReference type="ARBA" id="ARBA00023136"/>
    </source>
</evidence>
<evidence type="ECO:0000313" key="8">
    <source>
        <dbReference type="EMBL" id="BAO84884.1"/>
    </source>
</evidence>
<accession>A0A060P193</accession>
<feature type="transmembrane region" description="Helical" evidence="7">
    <location>
        <begin position="41"/>
        <end position="59"/>
    </location>
</feature>
<dbReference type="PANTHER" id="PTHR31123">
    <property type="entry name" value="ACCUMULATION OF DYADS PROTEIN 2-RELATED"/>
    <property type="match status" value="1"/>
</dbReference>
<evidence type="ECO:0008006" key="9">
    <source>
        <dbReference type="Google" id="ProtNLM"/>
    </source>
</evidence>
<dbReference type="InterPro" id="IPR000791">
    <property type="entry name" value="Gpr1/Fun34/SatP-like"/>
</dbReference>
<feature type="region of interest" description="Disordered" evidence="6">
    <location>
        <begin position="1"/>
        <end position="33"/>
    </location>
</feature>
<evidence type="ECO:0000256" key="3">
    <source>
        <dbReference type="ARBA" id="ARBA00022692"/>
    </source>
</evidence>
<evidence type="ECO:0000256" key="4">
    <source>
        <dbReference type="ARBA" id="ARBA00022989"/>
    </source>
</evidence>
<evidence type="ECO:0000256" key="6">
    <source>
        <dbReference type="SAM" id="MobiDB-lite"/>
    </source>
</evidence>
<feature type="transmembrane region" description="Helical" evidence="7">
    <location>
        <begin position="98"/>
        <end position="116"/>
    </location>
</feature>
<dbReference type="EMBL" id="AB819397">
    <property type="protein sequence ID" value="BAO84884.1"/>
    <property type="molecule type" value="Genomic_DNA"/>
</dbReference>
<keyword evidence="5 7" id="KW-0472">Membrane</keyword>
<keyword evidence="3 7" id="KW-0812">Transmembrane</keyword>